<keyword evidence="2" id="KW-0695">RNA-directed DNA polymerase</keyword>
<gene>
    <name evidence="2" type="ORF">AYM40_21040</name>
</gene>
<keyword evidence="2" id="KW-0808">Transferase</keyword>
<dbReference type="InterPro" id="IPR000477">
    <property type="entry name" value="RT_dom"/>
</dbReference>
<dbReference type="RefSeq" id="WP_063498240.1">
    <property type="nucleotide sequence ID" value="NZ_CP014579.1"/>
</dbReference>
<keyword evidence="3" id="KW-1185">Reference proteome</keyword>
<evidence type="ECO:0000259" key="1">
    <source>
        <dbReference type="PROSITE" id="PS50878"/>
    </source>
</evidence>
<dbReference type="PROSITE" id="PS50878">
    <property type="entry name" value="RT_POL"/>
    <property type="match status" value="1"/>
</dbReference>
<dbReference type="CDD" id="cd01646">
    <property type="entry name" value="RT_Bac_retron_I"/>
    <property type="match status" value="1"/>
</dbReference>
<organism evidence="2 3">
    <name type="scientific">Paraburkholderia phytofirmans OLGA172</name>
    <dbReference type="NCBI Taxonomy" id="1417228"/>
    <lineage>
        <taxon>Bacteria</taxon>
        <taxon>Pseudomonadati</taxon>
        <taxon>Pseudomonadota</taxon>
        <taxon>Betaproteobacteria</taxon>
        <taxon>Burkholderiales</taxon>
        <taxon>Burkholderiaceae</taxon>
        <taxon>Paraburkholderia</taxon>
    </lineage>
</organism>
<evidence type="ECO:0000313" key="2">
    <source>
        <dbReference type="EMBL" id="ANB74939.1"/>
    </source>
</evidence>
<dbReference type="AlphaFoldDB" id="A0A160FQ16"/>
<keyword evidence="2" id="KW-0548">Nucleotidyltransferase</keyword>
<dbReference type="KEGG" id="buz:AYM40_21040"/>
<dbReference type="STRING" id="1804984.AYM40_21040"/>
<dbReference type="Proteomes" id="UP000076852">
    <property type="component" value="Chromosome 2"/>
</dbReference>
<dbReference type="EMBL" id="CP014579">
    <property type="protein sequence ID" value="ANB74939.1"/>
    <property type="molecule type" value="Genomic_DNA"/>
</dbReference>
<accession>A0A160FQ16</accession>
<proteinExistence type="predicted"/>
<protein>
    <submittedName>
        <fullName evidence="2">Reverse transcriptase</fullName>
    </submittedName>
</protein>
<dbReference type="GO" id="GO:0003964">
    <property type="term" value="F:RNA-directed DNA polymerase activity"/>
    <property type="evidence" value="ECO:0007669"/>
    <property type="project" value="UniProtKB-KW"/>
</dbReference>
<feature type="domain" description="Reverse transcriptase" evidence="1">
    <location>
        <begin position="1"/>
        <end position="290"/>
    </location>
</feature>
<dbReference type="Pfam" id="PF00078">
    <property type="entry name" value="RVT_1"/>
    <property type="match status" value="1"/>
</dbReference>
<dbReference type="OrthoDB" id="9780724at2"/>
<evidence type="ECO:0000313" key="3">
    <source>
        <dbReference type="Proteomes" id="UP000076852"/>
    </source>
</evidence>
<sequence length="546" mass="61252">MPDVTLEHFERAGADIGAHGDNDTLPFDIDTRFVEQRHAELAGMAFSLYQELQCDTVKNSARKLAELSVFNERLLAPTGPAGFRISTKIHPFWTVYFNGLGIAIADALEDQRDLCARSYRFLRDGGDELFNRNFSWRAFREATVAEANSIAGGAIVAQTDISSFYEHISHHHVQNSLNDLFPDGRIGNQITALLGKFSAGRSFGLPVGGQASRVLAELFLDSVDQKMTVGGFRWFRYVDDYVLVADSYPDAYRALAALSYALADYGITLNKTKTVLLTSKHYVDYVAAQLGSDGDDAARLRAIDLYFDPYSDAGAEDYESLKQTVEGLQVQAILERELEKSLPDNFLVVQVSRTLKLQPPTAALQLVRTLLSPDNLHAFRASWSTIMRGIAGLRATLAFKDIFPQIDHMLDAVPEHSSHLLQAEASVLHYIRTLHMERTSKRATFVQRVYDITRSETVKRACIECWRRWKDRAAFTALRNNWSSMSPECQRLVWLAAASFGDQGEGFRRQVEPSLKRAWQLGIERQNSPAFALLYQGWCDDAEATA</sequence>
<name>A0A160FQ16_9BURK</name>
<reference evidence="2 3" key="1">
    <citation type="journal article" date="2016" name="Gene">
        <title>PacBio SMRT assembly of a complex multi-replicon genome reveals chlorocatechol degradative operon in a region of genome plasticity.</title>
        <authorList>
            <person name="Ricker N."/>
            <person name="Shen S.Y."/>
            <person name="Goordial J."/>
            <person name="Jin S."/>
            <person name="Fulthorpe R.R."/>
        </authorList>
    </citation>
    <scope>NUCLEOTIDE SEQUENCE [LARGE SCALE GENOMIC DNA]</scope>
    <source>
        <strain evidence="2 3">OLGA172</strain>
    </source>
</reference>